<proteinExistence type="predicted"/>
<evidence type="ECO:0000256" key="1">
    <source>
        <dbReference type="SAM" id="MobiDB-lite"/>
    </source>
</evidence>
<evidence type="ECO:0000313" key="3">
    <source>
        <dbReference type="EMBL" id="QVY19269.1"/>
    </source>
</evidence>
<gene>
    <name evidence="2" type="primary">MP</name>
</gene>
<dbReference type="InterPro" id="IPR028919">
    <property type="entry name" value="Viral_movement"/>
</dbReference>
<organism evidence="2">
    <name type="scientific">Agapanthus virus A</name>
    <dbReference type="NCBI Taxonomy" id="2838150"/>
    <lineage>
        <taxon>Viruses</taxon>
        <taxon>Riboviria</taxon>
        <taxon>Orthornavirae</taxon>
        <taxon>Kitrinoviricota</taxon>
        <taxon>Alsuviricetes</taxon>
        <taxon>Tymovirales</taxon>
        <taxon>Betaflexiviridae</taxon>
    </lineage>
</organism>
<evidence type="ECO:0000313" key="2">
    <source>
        <dbReference type="EMBL" id="QVY19266.1"/>
    </source>
</evidence>
<name>A0A8E7KNF3_9VIRU</name>
<accession>A0A8E7KNF3</accession>
<sequence>MEIIPVNKFIKEFKSSGSLTDQIPTDSIYRDMPWLTLGSRGNVSKREVNIQIEPQPGGVCLENFPLFDSEDLAFFNSQSKKYPYVDLGCIVVTIKALFRKNAGVNGRIVLIDDMFDNFHQAKLASFEFSLDSGFAAFAVFPGYSIATTDMVRQRLRAIVQFTDLNVKEGGYQPIAVSVGCVTRISATAFPPKIECLENSSDIFQVIQNSKYLDLEGIAAKEDELRKAFEVPHRNPILITPGGSSKRERKTLLRKIPATKVANLKTERENKRALPRRSMSFSSIPRFVHKRSSSEGGSEKGSCSSEPWVDHEIGGVASSIENLGLRELPVVRGKMRVDD</sequence>
<reference evidence="2" key="1">
    <citation type="submission" date="2020-05" db="EMBL/GenBank/DDBJ databases">
        <title>Novel viruses associated with indigenous members of the Amaryllidaceae family in South Africa.</title>
        <authorList>
            <person name="Read D.A."/>
            <person name="Thompson G.D."/>
        </authorList>
    </citation>
    <scope>NUCLEOTIDE SEQUENCE</scope>
    <source>
        <strain evidence="2">19-3004</strain>
        <strain evidence="3">19-3006</strain>
    </source>
</reference>
<dbReference type="EMBL" id="MT533609">
    <property type="protein sequence ID" value="QVY19269.1"/>
    <property type="molecule type" value="Genomic_RNA"/>
</dbReference>
<feature type="compositionally biased region" description="Low complexity" evidence="1">
    <location>
        <begin position="293"/>
        <end position="305"/>
    </location>
</feature>
<dbReference type="EMBL" id="MT533608">
    <property type="protein sequence ID" value="QVY19266.1"/>
    <property type="molecule type" value="Genomic_RNA"/>
</dbReference>
<feature type="region of interest" description="Disordered" evidence="1">
    <location>
        <begin position="285"/>
        <end position="306"/>
    </location>
</feature>
<protein>
    <submittedName>
        <fullName evidence="2">Movement protein</fullName>
    </submittedName>
</protein>
<dbReference type="Pfam" id="PF01107">
    <property type="entry name" value="MP"/>
    <property type="match status" value="1"/>
</dbReference>